<dbReference type="InterPro" id="IPR011047">
    <property type="entry name" value="Quinoprotein_ADH-like_sf"/>
</dbReference>
<feature type="repeat" description="WD" evidence="1">
    <location>
        <begin position="65"/>
        <end position="90"/>
    </location>
</feature>
<evidence type="ECO:0000313" key="3">
    <source>
        <dbReference type="Proteomes" id="UP000800200"/>
    </source>
</evidence>
<organism evidence="2 3">
    <name type="scientific">Zopfia rhizophila CBS 207.26</name>
    <dbReference type="NCBI Taxonomy" id="1314779"/>
    <lineage>
        <taxon>Eukaryota</taxon>
        <taxon>Fungi</taxon>
        <taxon>Dikarya</taxon>
        <taxon>Ascomycota</taxon>
        <taxon>Pezizomycotina</taxon>
        <taxon>Dothideomycetes</taxon>
        <taxon>Dothideomycetes incertae sedis</taxon>
        <taxon>Zopfiaceae</taxon>
        <taxon>Zopfia</taxon>
    </lineage>
</organism>
<keyword evidence="1" id="KW-0853">WD repeat</keyword>
<dbReference type="Gene3D" id="2.130.10.10">
    <property type="entry name" value="YVTN repeat-like/Quinoprotein amine dehydrogenase"/>
    <property type="match status" value="1"/>
</dbReference>
<gene>
    <name evidence="2" type="ORF">K469DRAFT_784939</name>
</gene>
<reference evidence="2" key="1">
    <citation type="journal article" date="2020" name="Stud. Mycol.">
        <title>101 Dothideomycetes genomes: a test case for predicting lifestyles and emergence of pathogens.</title>
        <authorList>
            <person name="Haridas S."/>
            <person name="Albert R."/>
            <person name="Binder M."/>
            <person name="Bloem J."/>
            <person name="Labutti K."/>
            <person name="Salamov A."/>
            <person name="Andreopoulos B."/>
            <person name="Baker S."/>
            <person name="Barry K."/>
            <person name="Bills G."/>
            <person name="Bluhm B."/>
            <person name="Cannon C."/>
            <person name="Castanera R."/>
            <person name="Culley D."/>
            <person name="Daum C."/>
            <person name="Ezra D."/>
            <person name="Gonzalez J."/>
            <person name="Henrissat B."/>
            <person name="Kuo A."/>
            <person name="Liang C."/>
            <person name="Lipzen A."/>
            <person name="Lutzoni F."/>
            <person name="Magnuson J."/>
            <person name="Mondo S."/>
            <person name="Nolan M."/>
            <person name="Ohm R."/>
            <person name="Pangilinan J."/>
            <person name="Park H.-J."/>
            <person name="Ramirez L."/>
            <person name="Alfaro M."/>
            <person name="Sun H."/>
            <person name="Tritt A."/>
            <person name="Yoshinaga Y."/>
            <person name="Zwiers L.-H."/>
            <person name="Turgeon B."/>
            <person name="Goodwin S."/>
            <person name="Spatafora J."/>
            <person name="Crous P."/>
            <person name="Grigoriev I."/>
        </authorList>
    </citation>
    <scope>NUCLEOTIDE SEQUENCE</scope>
    <source>
        <strain evidence="2">CBS 207.26</strain>
    </source>
</reference>
<dbReference type="PROSITE" id="PS50082">
    <property type="entry name" value="WD_REPEATS_2"/>
    <property type="match status" value="1"/>
</dbReference>
<feature type="non-terminal residue" evidence="2">
    <location>
        <position position="1"/>
    </location>
</feature>
<dbReference type="AlphaFoldDB" id="A0A6A6DVM9"/>
<dbReference type="InterPro" id="IPR001680">
    <property type="entry name" value="WD40_rpt"/>
</dbReference>
<dbReference type="InterPro" id="IPR015943">
    <property type="entry name" value="WD40/YVTN_repeat-like_dom_sf"/>
</dbReference>
<evidence type="ECO:0000313" key="2">
    <source>
        <dbReference type="EMBL" id="KAF2183634.1"/>
    </source>
</evidence>
<evidence type="ECO:0000256" key="1">
    <source>
        <dbReference type="PROSITE-ProRule" id="PRU00221"/>
    </source>
</evidence>
<dbReference type="EMBL" id="ML994641">
    <property type="protein sequence ID" value="KAF2183634.1"/>
    <property type="molecule type" value="Genomic_DNA"/>
</dbReference>
<dbReference type="Proteomes" id="UP000800200">
    <property type="component" value="Unassembled WGS sequence"/>
</dbReference>
<evidence type="ECO:0008006" key="4">
    <source>
        <dbReference type="Google" id="ProtNLM"/>
    </source>
</evidence>
<accession>A0A6A6DVM9</accession>
<dbReference type="SUPFAM" id="SSF50998">
    <property type="entry name" value="Quinoprotein alcohol dehydrogenase-like"/>
    <property type="match status" value="1"/>
</dbReference>
<dbReference type="Pfam" id="PF00400">
    <property type="entry name" value="WD40"/>
    <property type="match status" value="1"/>
</dbReference>
<proteinExistence type="predicted"/>
<dbReference type="OrthoDB" id="3782602at2759"/>
<name>A0A6A6DVM9_9PEZI</name>
<keyword evidence="3" id="KW-1185">Reference proteome</keyword>
<protein>
    <recommendedName>
        <fullName evidence="4">WD40 repeat-like protein</fullName>
    </recommendedName>
</protein>
<sequence length="113" mass="12858">VYDVKQFALYVRSVIERAPLQVYCGALLFAPMMSIVRKQFIDWVPRWMKRLPEVEKDWNALLQTLEGHSNRVNAVAFSPDGKVLASALSDIKSVDFATVLVPINICTLHLDRL</sequence>